<organism evidence="6 7">
    <name type="scientific">Pontimonas salivibrio</name>
    <dbReference type="NCBI Taxonomy" id="1159327"/>
    <lineage>
        <taxon>Bacteria</taxon>
        <taxon>Bacillati</taxon>
        <taxon>Actinomycetota</taxon>
        <taxon>Actinomycetes</taxon>
        <taxon>Micrococcales</taxon>
        <taxon>Microbacteriaceae</taxon>
        <taxon>Pontimonas</taxon>
    </lineage>
</organism>
<dbReference type="EMBL" id="CP026923">
    <property type="protein sequence ID" value="AVG23266.1"/>
    <property type="molecule type" value="Genomic_DNA"/>
</dbReference>
<evidence type="ECO:0000256" key="1">
    <source>
        <dbReference type="ARBA" id="ARBA00023015"/>
    </source>
</evidence>
<evidence type="ECO:0000313" key="6">
    <source>
        <dbReference type="EMBL" id="AVG23266.1"/>
    </source>
</evidence>
<dbReference type="PROSITE" id="PS51078">
    <property type="entry name" value="ICLR_ED"/>
    <property type="match status" value="1"/>
</dbReference>
<dbReference type="InterPro" id="IPR036388">
    <property type="entry name" value="WH-like_DNA-bd_sf"/>
</dbReference>
<evidence type="ECO:0000256" key="3">
    <source>
        <dbReference type="ARBA" id="ARBA00023163"/>
    </source>
</evidence>
<dbReference type="GO" id="GO:0003700">
    <property type="term" value="F:DNA-binding transcription factor activity"/>
    <property type="evidence" value="ECO:0007669"/>
    <property type="project" value="TreeGrafter"/>
</dbReference>
<reference evidence="6 7" key="1">
    <citation type="submission" date="2018-02" db="EMBL/GenBank/DDBJ databases">
        <title>Complete genome of the streamlined marine actinobacterium Pontimonas salivibrio CL-TW6 adapted to coastal planktonic lifestype.</title>
        <authorList>
            <person name="Cho B.C."/>
            <person name="Hardies S.C."/>
            <person name="Jang G.I."/>
            <person name="Hwang C.Y."/>
        </authorList>
    </citation>
    <scope>NUCLEOTIDE SEQUENCE [LARGE SCALE GENOMIC DNA]</scope>
    <source>
        <strain evidence="6 7">CL-TW6</strain>
    </source>
</reference>
<keyword evidence="7" id="KW-1185">Reference proteome</keyword>
<dbReference type="GO" id="GO:0045892">
    <property type="term" value="P:negative regulation of DNA-templated transcription"/>
    <property type="evidence" value="ECO:0007669"/>
    <property type="project" value="TreeGrafter"/>
</dbReference>
<dbReference type="InterPro" id="IPR050707">
    <property type="entry name" value="HTH_MetabolicPath_Reg"/>
</dbReference>
<accession>A0A2L2BNM4</accession>
<dbReference type="KEGG" id="psai:C3B54_11268"/>
<name>A0A2L2BNM4_9MICO</name>
<evidence type="ECO:0000313" key="7">
    <source>
        <dbReference type="Proteomes" id="UP000243077"/>
    </source>
</evidence>
<dbReference type="OrthoDB" id="4924204at2"/>
<evidence type="ECO:0000256" key="2">
    <source>
        <dbReference type="ARBA" id="ARBA00023125"/>
    </source>
</evidence>
<keyword evidence="3" id="KW-0804">Transcription</keyword>
<dbReference type="AlphaFoldDB" id="A0A2L2BNM4"/>
<dbReference type="SUPFAM" id="SSF55781">
    <property type="entry name" value="GAF domain-like"/>
    <property type="match status" value="1"/>
</dbReference>
<dbReference type="InterPro" id="IPR005471">
    <property type="entry name" value="Tscrpt_reg_IclR_N"/>
</dbReference>
<evidence type="ECO:0000259" key="4">
    <source>
        <dbReference type="PROSITE" id="PS51077"/>
    </source>
</evidence>
<dbReference type="PROSITE" id="PS51077">
    <property type="entry name" value="HTH_ICLR"/>
    <property type="match status" value="1"/>
</dbReference>
<feature type="domain" description="IclR-ED" evidence="5">
    <location>
        <begin position="65"/>
        <end position="273"/>
    </location>
</feature>
<evidence type="ECO:0000259" key="5">
    <source>
        <dbReference type="PROSITE" id="PS51078"/>
    </source>
</evidence>
<sequence>MSTHTSGLVRDLDVLELLGSEEVFEQGGLGVQDIASETGRDKAQISRVCRTLYEVGLLVRHPVTKKYALGHRLYAMALRTREAHLAALAQRTLLELVVQAEESAHLTVLRGGGVLTVRTELSQHTLRDGSMSGVTLPALRTASGRAILATYSDSELTAWWEEHGIWRPPPEDAPKLPRETPQLRRLRRQPGSIRSLTGLKRVVRRVRNVGYAVSVGELNPNIVDAAAAIVDPTGTAVGAIAVGAVRERIGGHYELMGEAVTTHARRISEILGSAVAD</sequence>
<dbReference type="Proteomes" id="UP000243077">
    <property type="component" value="Chromosome"/>
</dbReference>
<gene>
    <name evidence="6" type="ORF">C3B54_11268</name>
</gene>
<dbReference type="InterPro" id="IPR036390">
    <property type="entry name" value="WH_DNA-bd_sf"/>
</dbReference>
<dbReference type="InterPro" id="IPR014757">
    <property type="entry name" value="Tscrpt_reg_IclR_C"/>
</dbReference>
<dbReference type="PANTHER" id="PTHR30136:SF35">
    <property type="entry name" value="HTH-TYPE TRANSCRIPTIONAL REGULATOR RV1719"/>
    <property type="match status" value="1"/>
</dbReference>
<dbReference type="InterPro" id="IPR029016">
    <property type="entry name" value="GAF-like_dom_sf"/>
</dbReference>
<dbReference type="Gene3D" id="1.10.10.10">
    <property type="entry name" value="Winged helix-like DNA-binding domain superfamily/Winged helix DNA-binding domain"/>
    <property type="match status" value="1"/>
</dbReference>
<dbReference type="SMART" id="SM00346">
    <property type="entry name" value="HTH_ICLR"/>
    <property type="match status" value="1"/>
</dbReference>
<dbReference type="Pfam" id="PF01614">
    <property type="entry name" value="IclR_C"/>
    <property type="match status" value="2"/>
</dbReference>
<feature type="domain" description="HTH iclR-type" evidence="4">
    <location>
        <begin position="5"/>
        <end position="71"/>
    </location>
</feature>
<dbReference type="PANTHER" id="PTHR30136">
    <property type="entry name" value="HELIX-TURN-HELIX TRANSCRIPTIONAL REGULATOR, ICLR FAMILY"/>
    <property type="match status" value="1"/>
</dbReference>
<protein>
    <submittedName>
        <fullName evidence="6">IclR family transcription regulator</fullName>
    </submittedName>
</protein>
<keyword evidence="2" id="KW-0238">DNA-binding</keyword>
<proteinExistence type="predicted"/>
<dbReference type="SUPFAM" id="SSF46785">
    <property type="entry name" value="Winged helix' DNA-binding domain"/>
    <property type="match status" value="1"/>
</dbReference>
<dbReference type="Pfam" id="PF09339">
    <property type="entry name" value="HTH_IclR"/>
    <property type="match status" value="1"/>
</dbReference>
<dbReference type="GO" id="GO:0003677">
    <property type="term" value="F:DNA binding"/>
    <property type="evidence" value="ECO:0007669"/>
    <property type="project" value="UniProtKB-KW"/>
</dbReference>
<dbReference type="RefSeq" id="WP_158665460.1">
    <property type="nucleotide sequence ID" value="NZ_CP026923.1"/>
</dbReference>
<keyword evidence="1" id="KW-0805">Transcription regulation</keyword>
<dbReference type="Gene3D" id="3.30.450.40">
    <property type="match status" value="1"/>
</dbReference>